<gene>
    <name evidence="2" type="ORF">ACFSKX_03620</name>
</gene>
<dbReference type="Proteomes" id="UP001597425">
    <property type="component" value="Unassembled WGS sequence"/>
</dbReference>
<dbReference type="EMBL" id="JBHUJD010000003">
    <property type="protein sequence ID" value="MFD2309497.1"/>
    <property type="molecule type" value="Genomic_DNA"/>
</dbReference>
<dbReference type="RefSeq" id="WP_265721733.1">
    <property type="nucleotide sequence ID" value="NZ_JAPIVK010000014.1"/>
</dbReference>
<proteinExistence type="predicted"/>
<sequence>MCNSAGRARYRAEKTASGALEASGGDGDPLPQDGDVDTELQRSATTDSDSPLTTPVETQAPRRALPADRCIANIIRGPPFLA</sequence>
<comment type="caution">
    <text evidence="2">The sequence shown here is derived from an EMBL/GenBank/DDBJ whole genome shotgun (WGS) entry which is preliminary data.</text>
</comment>
<organism evidence="2 3">
    <name type="scientific">Microbulbifer halophilus</name>
    <dbReference type="NCBI Taxonomy" id="453963"/>
    <lineage>
        <taxon>Bacteria</taxon>
        <taxon>Pseudomonadati</taxon>
        <taxon>Pseudomonadota</taxon>
        <taxon>Gammaproteobacteria</taxon>
        <taxon>Cellvibrionales</taxon>
        <taxon>Microbulbiferaceae</taxon>
        <taxon>Microbulbifer</taxon>
    </lineage>
</organism>
<reference evidence="3" key="1">
    <citation type="journal article" date="2019" name="Int. J. Syst. Evol. Microbiol.">
        <title>The Global Catalogue of Microorganisms (GCM) 10K type strain sequencing project: providing services to taxonomists for standard genome sequencing and annotation.</title>
        <authorList>
            <consortium name="The Broad Institute Genomics Platform"/>
            <consortium name="The Broad Institute Genome Sequencing Center for Infectious Disease"/>
            <person name="Wu L."/>
            <person name="Ma J."/>
        </authorList>
    </citation>
    <scope>NUCLEOTIDE SEQUENCE [LARGE SCALE GENOMIC DNA]</scope>
    <source>
        <strain evidence="3">KCTC 12848</strain>
    </source>
</reference>
<name>A0ABW5E7V6_9GAMM</name>
<evidence type="ECO:0000256" key="1">
    <source>
        <dbReference type="SAM" id="MobiDB-lite"/>
    </source>
</evidence>
<feature type="region of interest" description="Disordered" evidence="1">
    <location>
        <begin position="1"/>
        <end position="67"/>
    </location>
</feature>
<keyword evidence="3" id="KW-1185">Reference proteome</keyword>
<evidence type="ECO:0000313" key="2">
    <source>
        <dbReference type="EMBL" id="MFD2309497.1"/>
    </source>
</evidence>
<accession>A0ABW5E7V6</accession>
<feature type="compositionally biased region" description="Polar residues" evidence="1">
    <location>
        <begin position="41"/>
        <end position="57"/>
    </location>
</feature>
<protein>
    <submittedName>
        <fullName evidence="2">Uncharacterized protein</fullName>
    </submittedName>
</protein>
<evidence type="ECO:0000313" key="3">
    <source>
        <dbReference type="Proteomes" id="UP001597425"/>
    </source>
</evidence>